<reference evidence="1 2" key="1">
    <citation type="submission" date="2020-05" db="EMBL/GenBank/DDBJ databases">
        <title>Halorubrum RHB-C sp.nov., an extremely halophilic archaeon isolated from solar salt farm.</title>
        <authorList>
            <person name="Ho H."/>
            <person name="Danganan R.E."/>
            <person name="Dedeles G.R."/>
            <person name="Kim S.-G."/>
        </authorList>
    </citation>
    <scope>NUCLEOTIDE SEQUENCE [LARGE SCALE GENOMIC DNA]</scope>
    <source>
        <strain evidence="1 2">RHB-C</strain>
    </source>
</reference>
<dbReference type="KEGG" id="hsai:HPS36_11675"/>
<protein>
    <submittedName>
        <fullName evidence="1">AbrB/MazE/SpoVT family DNA-binding domain-containing protein</fullName>
    </submittedName>
</protein>
<dbReference type="AlphaFoldDB" id="A0A7D3Y0F7"/>
<sequence>MTTETDDRGRIYLSKDLRDRHGERFRVVDLPSRIVLVPVDDDPLQAVRESVGPAFEGKDIDELREDARAAIAEEARRETAEESDT</sequence>
<organism evidence="1 2">
    <name type="scientific">Halorubrum salinarum</name>
    <dbReference type="NCBI Taxonomy" id="2739057"/>
    <lineage>
        <taxon>Archaea</taxon>
        <taxon>Methanobacteriati</taxon>
        <taxon>Methanobacteriota</taxon>
        <taxon>Stenosarchaea group</taxon>
        <taxon>Halobacteria</taxon>
        <taxon>Halobacteriales</taxon>
        <taxon>Haloferacaceae</taxon>
        <taxon>Halorubrum</taxon>
    </lineage>
</organism>
<evidence type="ECO:0000313" key="1">
    <source>
        <dbReference type="EMBL" id="QKG93494.1"/>
    </source>
</evidence>
<gene>
    <name evidence="1" type="ORF">HPS36_11675</name>
</gene>
<dbReference type="EMBL" id="CP053941">
    <property type="protein sequence ID" value="QKG93494.1"/>
    <property type="molecule type" value="Genomic_DNA"/>
</dbReference>
<dbReference type="GeneID" id="55595671"/>
<accession>A0A7D3Y0F7</accession>
<name>A0A7D3Y0F7_9EURY</name>
<proteinExistence type="predicted"/>
<keyword evidence="2" id="KW-1185">Reference proteome</keyword>
<dbReference type="Proteomes" id="UP000505020">
    <property type="component" value="Chromosome"/>
</dbReference>
<dbReference type="RefSeq" id="WP_173230267.1">
    <property type="nucleotide sequence ID" value="NZ_CP053941.1"/>
</dbReference>
<keyword evidence="1" id="KW-0238">DNA-binding</keyword>
<dbReference type="GO" id="GO:0003677">
    <property type="term" value="F:DNA binding"/>
    <property type="evidence" value="ECO:0007669"/>
    <property type="project" value="UniProtKB-KW"/>
</dbReference>
<evidence type="ECO:0000313" key="2">
    <source>
        <dbReference type="Proteomes" id="UP000505020"/>
    </source>
</evidence>